<evidence type="ECO:0000256" key="6">
    <source>
        <dbReference type="ARBA" id="ARBA00022840"/>
    </source>
</evidence>
<feature type="transmembrane region" description="Helical" evidence="11">
    <location>
        <begin position="258"/>
        <end position="280"/>
    </location>
</feature>
<dbReference type="InterPro" id="IPR011527">
    <property type="entry name" value="ABC1_TM_dom"/>
</dbReference>
<feature type="transmembrane region" description="Helical" evidence="11">
    <location>
        <begin position="79"/>
        <end position="98"/>
    </location>
</feature>
<dbReference type="GO" id="GO:0005524">
    <property type="term" value="F:ATP binding"/>
    <property type="evidence" value="ECO:0007669"/>
    <property type="project" value="UniProtKB-KW"/>
</dbReference>
<dbReference type="GO" id="GO:0016887">
    <property type="term" value="F:ATP hydrolysis activity"/>
    <property type="evidence" value="ECO:0007669"/>
    <property type="project" value="InterPro"/>
</dbReference>
<feature type="domain" description="ABC transmembrane type-1" evidence="13">
    <location>
        <begin position="39"/>
        <end position="320"/>
    </location>
</feature>
<comment type="subcellular location">
    <subcellularLocation>
        <location evidence="1">Cell membrane</location>
        <topology evidence="1">Multi-pass membrane protein</topology>
    </subcellularLocation>
</comment>
<keyword evidence="8 11" id="KW-1133">Transmembrane helix</keyword>
<dbReference type="Proteomes" id="UP000614811">
    <property type="component" value="Unassembled WGS sequence"/>
</dbReference>
<dbReference type="GO" id="GO:0015421">
    <property type="term" value="F:ABC-type oligopeptide transporter activity"/>
    <property type="evidence" value="ECO:0007669"/>
    <property type="project" value="TreeGrafter"/>
</dbReference>
<evidence type="ECO:0000256" key="3">
    <source>
        <dbReference type="ARBA" id="ARBA00022475"/>
    </source>
</evidence>
<dbReference type="Gene3D" id="1.20.1560.10">
    <property type="entry name" value="ABC transporter type 1, transmembrane domain"/>
    <property type="match status" value="1"/>
</dbReference>
<feature type="domain" description="ABC transporter" evidence="12">
    <location>
        <begin position="353"/>
        <end position="590"/>
    </location>
</feature>
<evidence type="ECO:0000256" key="1">
    <source>
        <dbReference type="ARBA" id="ARBA00004651"/>
    </source>
</evidence>
<sequence>MTEPINPPAVTRTDGSAFDARAVFVRLLRYLFRHARLLLMAIGFMVLTGLIEASVAAFIEKVLKNGFLSGDQWFVRWSGIMLMCVVFARAIFGFIANYTMAKVGRLVIYEIRQDVFQNMLRLPTRYFDKNSSSKNVSKLIYDVETTAVATTDTLSILFKDSVVSLGLIAWLFYKDWRLTLIFMLTIPFLVGIIRYANKRFRRTSKDIQDSMGGIADTVKEASVGHKVIKVYGGQEQEFENFTNANNFNLRQNLKRAKVSAGIVPSTLLLVGPILALILYIFLNHLREGPESAASFVSYIMACMMLMSPLKRLAKVNEKIQIGVTAANSVFSIIDAEPEQNSGTVALTETHGHLQFNNVSFRYTDDDEQPVLDSLTFEIKPGDRIALVGPSGSGKSTITSLILRFYKPQTGEILLDGHNLNDLVLNDLRDHVSLVSQETSLFDDTIARNIMYGMLDQYDEARLQAAIKAAHVDEFLHELPLGLETVVGESGLRLSGGQRQRIAIARAIYKDAPILILDEATSALDNKSERYVQDALETLMQDRTSLVIAHRLSTIESADNIVVLDHGKIVEQGPHRRLLRQGGVYADLHRAQSSHPNKKGFFFWNR</sequence>
<accession>A0A918RWQ2</accession>
<evidence type="ECO:0000256" key="8">
    <source>
        <dbReference type="ARBA" id="ARBA00022989"/>
    </source>
</evidence>
<keyword evidence="3" id="KW-1003">Cell membrane</keyword>
<dbReference type="SUPFAM" id="SSF52540">
    <property type="entry name" value="P-loop containing nucleoside triphosphate hydrolases"/>
    <property type="match status" value="1"/>
</dbReference>
<keyword evidence="5" id="KW-0547">Nucleotide-binding</keyword>
<dbReference type="NCBIfam" id="TIGR02203">
    <property type="entry name" value="MsbA_lipidA"/>
    <property type="match status" value="1"/>
</dbReference>
<evidence type="ECO:0000256" key="5">
    <source>
        <dbReference type="ARBA" id="ARBA00022741"/>
    </source>
</evidence>
<evidence type="ECO:0000313" key="14">
    <source>
        <dbReference type="EMBL" id="GHA15552.1"/>
    </source>
</evidence>
<dbReference type="InterPro" id="IPR003593">
    <property type="entry name" value="AAA+_ATPase"/>
</dbReference>
<feature type="transmembrane region" description="Helical" evidence="11">
    <location>
        <begin position="156"/>
        <end position="173"/>
    </location>
</feature>
<evidence type="ECO:0000256" key="7">
    <source>
        <dbReference type="ARBA" id="ARBA00022967"/>
    </source>
</evidence>
<dbReference type="PROSITE" id="PS50929">
    <property type="entry name" value="ABC_TM1F"/>
    <property type="match status" value="1"/>
</dbReference>
<reference evidence="14" key="1">
    <citation type="journal article" date="2014" name="Int. J. Syst. Evol. Microbiol.">
        <title>Complete genome sequence of Corynebacterium casei LMG S-19264T (=DSM 44701T), isolated from a smear-ripened cheese.</title>
        <authorList>
            <consortium name="US DOE Joint Genome Institute (JGI-PGF)"/>
            <person name="Walter F."/>
            <person name="Albersmeier A."/>
            <person name="Kalinowski J."/>
            <person name="Ruckert C."/>
        </authorList>
    </citation>
    <scope>NUCLEOTIDE SEQUENCE</scope>
    <source>
        <strain evidence="14">KCTC 12711</strain>
    </source>
</reference>
<dbReference type="CDD" id="cd18552">
    <property type="entry name" value="ABC_6TM_MsbA_like"/>
    <property type="match status" value="1"/>
</dbReference>
<keyword evidence="7" id="KW-1278">Translocase</keyword>
<dbReference type="InterPro" id="IPR039421">
    <property type="entry name" value="Type_1_exporter"/>
</dbReference>
<keyword evidence="2" id="KW-0813">Transport</keyword>
<keyword evidence="10 11" id="KW-0472">Membrane</keyword>
<dbReference type="InterPro" id="IPR011917">
    <property type="entry name" value="ABC_transpr_lipidA"/>
</dbReference>
<feature type="transmembrane region" description="Helical" evidence="11">
    <location>
        <begin position="179"/>
        <end position="196"/>
    </location>
</feature>
<keyword evidence="6 14" id="KW-0067">ATP-binding</keyword>
<organism evidence="14 15">
    <name type="scientific">Arenicella chitinivorans</name>
    <dbReference type="NCBI Taxonomy" id="1329800"/>
    <lineage>
        <taxon>Bacteria</taxon>
        <taxon>Pseudomonadati</taxon>
        <taxon>Pseudomonadota</taxon>
        <taxon>Gammaproteobacteria</taxon>
        <taxon>Arenicellales</taxon>
        <taxon>Arenicellaceae</taxon>
        <taxon>Arenicella</taxon>
    </lineage>
</organism>
<evidence type="ECO:0000256" key="9">
    <source>
        <dbReference type="ARBA" id="ARBA00023055"/>
    </source>
</evidence>
<dbReference type="PROSITE" id="PS00211">
    <property type="entry name" value="ABC_TRANSPORTER_1"/>
    <property type="match status" value="1"/>
</dbReference>
<dbReference type="EMBL" id="BMXA01000005">
    <property type="protein sequence ID" value="GHA15552.1"/>
    <property type="molecule type" value="Genomic_DNA"/>
</dbReference>
<keyword evidence="9" id="KW-0445">Lipid transport</keyword>
<dbReference type="PANTHER" id="PTHR43394">
    <property type="entry name" value="ATP-DEPENDENT PERMEASE MDL1, MITOCHONDRIAL"/>
    <property type="match status" value="1"/>
</dbReference>
<gene>
    <name evidence="14" type="primary">msbA</name>
    <name evidence="14" type="ORF">GCM10008090_26400</name>
</gene>
<name>A0A918RWQ2_9GAMM</name>
<evidence type="ECO:0000259" key="13">
    <source>
        <dbReference type="PROSITE" id="PS50929"/>
    </source>
</evidence>
<dbReference type="PANTHER" id="PTHR43394:SF1">
    <property type="entry name" value="ATP-BINDING CASSETTE SUB-FAMILY B MEMBER 10, MITOCHONDRIAL"/>
    <property type="match status" value="1"/>
</dbReference>
<dbReference type="FunFam" id="3.40.50.300:FF:000140">
    <property type="entry name" value="Lipid A export ATP-binding/permease protein MsbA"/>
    <property type="match status" value="1"/>
</dbReference>
<evidence type="ECO:0000313" key="15">
    <source>
        <dbReference type="Proteomes" id="UP000614811"/>
    </source>
</evidence>
<dbReference type="SUPFAM" id="SSF90123">
    <property type="entry name" value="ABC transporter transmembrane region"/>
    <property type="match status" value="1"/>
</dbReference>
<comment type="caution">
    <text evidence="14">The sequence shown here is derived from an EMBL/GenBank/DDBJ whole genome shotgun (WGS) entry which is preliminary data.</text>
</comment>
<dbReference type="RefSeq" id="WP_189402057.1">
    <property type="nucleotide sequence ID" value="NZ_BMXA01000005.1"/>
</dbReference>
<proteinExistence type="predicted"/>
<feature type="transmembrane region" description="Helical" evidence="11">
    <location>
        <begin position="37"/>
        <end position="59"/>
    </location>
</feature>
<feature type="transmembrane region" description="Helical" evidence="11">
    <location>
        <begin position="292"/>
        <end position="309"/>
    </location>
</feature>
<dbReference type="GO" id="GO:0005886">
    <property type="term" value="C:plasma membrane"/>
    <property type="evidence" value="ECO:0007669"/>
    <property type="project" value="UniProtKB-SubCell"/>
</dbReference>
<dbReference type="InterPro" id="IPR036640">
    <property type="entry name" value="ABC1_TM_sf"/>
</dbReference>
<dbReference type="InterPro" id="IPR017871">
    <property type="entry name" value="ABC_transporter-like_CS"/>
</dbReference>
<evidence type="ECO:0000256" key="11">
    <source>
        <dbReference type="SAM" id="Phobius"/>
    </source>
</evidence>
<keyword evidence="4 11" id="KW-0812">Transmembrane</keyword>
<keyword evidence="15" id="KW-1185">Reference proteome</keyword>
<reference evidence="14" key="2">
    <citation type="submission" date="2020-09" db="EMBL/GenBank/DDBJ databases">
        <authorList>
            <person name="Sun Q."/>
            <person name="Kim S."/>
        </authorList>
    </citation>
    <scope>NUCLEOTIDE SEQUENCE</scope>
    <source>
        <strain evidence="14">KCTC 12711</strain>
    </source>
</reference>
<dbReference type="PROSITE" id="PS50893">
    <property type="entry name" value="ABC_TRANSPORTER_2"/>
    <property type="match status" value="1"/>
</dbReference>
<evidence type="ECO:0000256" key="4">
    <source>
        <dbReference type="ARBA" id="ARBA00022692"/>
    </source>
</evidence>
<protein>
    <submittedName>
        <fullName evidence="14">Lipid A export ATP-binding/permease protein MsbA</fullName>
    </submittedName>
</protein>
<dbReference type="Gene3D" id="3.40.50.300">
    <property type="entry name" value="P-loop containing nucleotide triphosphate hydrolases"/>
    <property type="match status" value="1"/>
</dbReference>
<dbReference type="SMART" id="SM00382">
    <property type="entry name" value="AAA"/>
    <property type="match status" value="1"/>
</dbReference>
<dbReference type="GO" id="GO:0034040">
    <property type="term" value="F:ATPase-coupled lipid transmembrane transporter activity"/>
    <property type="evidence" value="ECO:0007669"/>
    <property type="project" value="InterPro"/>
</dbReference>
<evidence type="ECO:0000256" key="2">
    <source>
        <dbReference type="ARBA" id="ARBA00022448"/>
    </source>
</evidence>
<dbReference type="Pfam" id="PF00664">
    <property type="entry name" value="ABC_membrane"/>
    <property type="match status" value="1"/>
</dbReference>
<evidence type="ECO:0000259" key="12">
    <source>
        <dbReference type="PROSITE" id="PS50893"/>
    </source>
</evidence>
<evidence type="ECO:0000256" key="10">
    <source>
        <dbReference type="ARBA" id="ARBA00023136"/>
    </source>
</evidence>
<dbReference type="AlphaFoldDB" id="A0A918RWQ2"/>
<dbReference type="InterPro" id="IPR003439">
    <property type="entry name" value="ABC_transporter-like_ATP-bd"/>
</dbReference>
<dbReference type="Pfam" id="PF00005">
    <property type="entry name" value="ABC_tran"/>
    <property type="match status" value="1"/>
</dbReference>
<dbReference type="InterPro" id="IPR027417">
    <property type="entry name" value="P-loop_NTPase"/>
</dbReference>